<dbReference type="InterPro" id="IPR010775">
    <property type="entry name" value="DUF1365"/>
</dbReference>
<dbReference type="Pfam" id="PF07103">
    <property type="entry name" value="DUF1365"/>
    <property type="match status" value="1"/>
</dbReference>
<protein>
    <submittedName>
        <fullName evidence="2">Uncharacterized protein</fullName>
    </submittedName>
</protein>
<gene>
    <name evidence="2" type="ORF">COLO4_31053</name>
</gene>
<sequence length="62" mass="7091">MASPSNPKEKGTVWHERRRPVRHSFRYSVRYALFDLDHAPHAPADHLSANEARRIAETTGPV</sequence>
<dbReference type="PANTHER" id="PTHR33973">
    <property type="entry name" value="OS07G0153300 PROTEIN"/>
    <property type="match status" value="1"/>
</dbReference>
<evidence type="ECO:0000313" key="3">
    <source>
        <dbReference type="Proteomes" id="UP000187203"/>
    </source>
</evidence>
<dbReference type="OrthoDB" id="3340520at2759"/>
<reference evidence="3" key="1">
    <citation type="submission" date="2013-09" db="EMBL/GenBank/DDBJ databases">
        <title>Corchorus olitorius genome sequencing.</title>
        <authorList>
            <person name="Alam M."/>
            <person name="Haque M.S."/>
            <person name="Islam M.S."/>
            <person name="Emdad E.M."/>
            <person name="Islam M.M."/>
            <person name="Ahmed B."/>
            <person name="Halim A."/>
            <person name="Hossen Q.M.M."/>
            <person name="Hossain M.Z."/>
            <person name="Ahmed R."/>
            <person name="Khan M.M."/>
            <person name="Islam R."/>
            <person name="Rashid M.M."/>
            <person name="Khan S.A."/>
            <person name="Rahman M.S."/>
            <person name="Alam M."/>
            <person name="Yahiya A.S."/>
            <person name="Khan M.S."/>
            <person name="Azam M.S."/>
            <person name="Haque T."/>
            <person name="Lashkar M.Z.H."/>
            <person name="Akhand A.I."/>
            <person name="Morshed G."/>
            <person name="Roy S."/>
            <person name="Uddin K.S."/>
            <person name="Rabeya T."/>
            <person name="Hossain A.S."/>
            <person name="Chowdhury A."/>
            <person name="Snigdha A.R."/>
            <person name="Mortoza M.S."/>
            <person name="Matin S.A."/>
            <person name="Hoque S.M.E."/>
            <person name="Islam M.K."/>
            <person name="Roy D.K."/>
            <person name="Haider R."/>
            <person name="Moosa M.M."/>
            <person name="Elias S.M."/>
            <person name="Hasan A.M."/>
            <person name="Jahan S."/>
            <person name="Shafiuddin M."/>
            <person name="Mahmood N."/>
            <person name="Shommy N.S."/>
        </authorList>
    </citation>
    <scope>NUCLEOTIDE SEQUENCE [LARGE SCALE GENOMIC DNA]</scope>
    <source>
        <strain evidence="3">cv. O-4</strain>
    </source>
</reference>
<proteinExistence type="predicted"/>
<dbReference type="EMBL" id="AWUE01020812">
    <property type="protein sequence ID" value="OMO65716.1"/>
    <property type="molecule type" value="Genomic_DNA"/>
</dbReference>
<dbReference type="STRING" id="93759.A0A1R3H664"/>
<dbReference type="AlphaFoldDB" id="A0A1R3H664"/>
<accession>A0A1R3H664</accession>
<feature type="region of interest" description="Disordered" evidence="1">
    <location>
        <begin position="42"/>
        <end position="62"/>
    </location>
</feature>
<keyword evidence="3" id="KW-1185">Reference proteome</keyword>
<name>A0A1R3H664_9ROSI</name>
<dbReference type="PANTHER" id="PTHR33973:SF4">
    <property type="entry name" value="OS07G0153300 PROTEIN"/>
    <property type="match status" value="1"/>
</dbReference>
<evidence type="ECO:0000313" key="2">
    <source>
        <dbReference type="EMBL" id="OMO65716.1"/>
    </source>
</evidence>
<evidence type="ECO:0000256" key="1">
    <source>
        <dbReference type="SAM" id="MobiDB-lite"/>
    </source>
</evidence>
<organism evidence="2 3">
    <name type="scientific">Corchorus olitorius</name>
    <dbReference type="NCBI Taxonomy" id="93759"/>
    <lineage>
        <taxon>Eukaryota</taxon>
        <taxon>Viridiplantae</taxon>
        <taxon>Streptophyta</taxon>
        <taxon>Embryophyta</taxon>
        <taxon>Tracheophyta</taxon>
        <taxon>Spermatophyta</taxon>
        <taxon>Magnoliopsida</taxon>
        <taxon>eudicotyledons</taxon>
        <taxon>Gunneridae</taxon>
        <taxon>Pentapetalae</taxon>
        <taxon>rosids</taxon>
        <taxon>malvids</taxon>
        <taxon>Malvales</taxon>
        <taxon>Malvaceae</taxon>
        <taxon>Grewioideae</taxon>
        <taxon>Apeibeae</taxon>
        <taxon>Corchorus</taxon>
    </lineage>
</organism>
<dbReference type="Proteomes" id="UP000187203">
    <property type="component" value="Unassembled WGS sequence"/>
</dbReference>
<comment type="caution">
    <text evidence="2">The sequence shown here is derived from an EMBL/GenBank/DDBJ whole genome shotgun (WGS) entry which is preliminary data.</text>
</comment>